<keyword evidence="3" id="KW-1185">Reference proteome</keyword>
<evidence type="ECO:0000313" key="3">
    <source>
        <dbReference type="Proteomes" id="UP000823674"/>
    </source>
</evidence>
<proteinExistence type="predicted"/>
<protein>
    <submittedName>
        <fullName evidence="2">Uncharacterized protein</fullName>
    </submittedName>
</protein>
<comment type="caution">
    <text evidence="2">The sequence shown here is derived from an EMBL/GenBank/DDBJ whole genome shotgun (WGS) entry which is preliminary data.</text>
</comment>
<evidence type="ECO:0000313" key="2">
    <source>
        <dbReference type="EMBL" id="KAG5407849.1"/>
    </source>
</evidence>
<accession>A0ABQ7NDL4</accession>
<dbReference type="EMBL" id="JADBGQ010000003">
    <property type="protein sequence ID" value="KAG5407849.1"/>
    <property type="molecule type" value="Genomic_DNA"/>
</dbReference>
<name>A0ABQ7NDL4_BRACM</name>
<gene>
    <name evidence="2" type="primary">A03g509850.1_BraROA</name>
    <name evidence="2" type="ORF">IGI04_013968</name>
</gene>
<reference evidence="2 3" key="1">
    <citation type="submission" date="2021-03" db="EMBL/GenBank/DDBJ databases">
        <authorList>
            <person name="King G.J."/>
            <person name="Bancroft I."/>
            <person name="Baten A."/>
            <person name="Bloomfield J."/>
            <person name="Borpatragohain P."/>
            <person name="He Z."/>
            <person name="Irish N."/>
            <person name="Irwin J."/>
            <person name="Liu K."/>
            <person name="Mauleon R.P."/>
            <person name="Moore J."/>
            <person name="Morris R."/>
            <person name="Ostergaard L."/>
            <person name="Wang B."/>
            <person name="Wells R."/>
        </authorList>
    </citation>
    <scope>NUCLEOTIDE SEQUENCE [LARGE SCALE GENOMIC DNA]</scope>
    <source>
        <strain evidence="2">R-o-18</strain>
        <tissue evidence="2">Leaf</tissue>
    </source>
</reference>
<feature type="chain" id="PRO_5046109683" evidence="1">
    <location>
        <begin position="38"/>
        <end position="672"/>
    </location>
</feature>
<sequence>MTCTYLLTCLLIRGHMLVTSCLLQLLVSFFMEEKCSAACTAWCAETCHQLSNLSFVFCGSKPSCEATPYDIKYPLLSSGRPVTARKTREKFREKERKKREKSCVLVWLRAEDLVSKSLESPKFFSLGFYRLKFISTKFILKLEEIGQEDTMMGSHPGRRITVCNVRCSIFEYLMAMMAGDFTLGRERTSLASDLLTENLGSLSEQTNYRVLLVGLKSLELYPIGALVFFGFRSKAIGSILRTSDRPSRNIDRVISGHLLSGVSQRIDSHGYLTVIFHSRSTETSLNGWSVLTEVIIIMIKFATLMVGFTTVLIERDLWNIIDTSNTSPDSCVIDVKVGVVYDLLSVGGRDGLTVLQDDGSTRSILFATEYHEAYDAKKKKIFTSPLLRELQEGFGSKLFGNECYELLVESQELLQRVEFKLERFHEFKNHMTCTYLLTCLLIRGDMLVTSCLLQLLVSFFMEGKCSAACTAWCAETCHQLSNLSFVFCGSKPSCEATPYDIKYPLLSSGRPVTARKTREKFREKERKKREKSCVLVWLRAEDLVSKSLESPKFFSLGFYRLKFISTKFILKLEEIGHEDTMMGSHPGGRVTACSVRCSIFEYLMAMMSLSEQTNYRVLLVGLKSLELYPIGALVFFGFRSKAIGSILRTSDRPSRNIDRVISGHLRSGVSQQ</sequence>
<keyword evidence="1" id="KW-0732">Signal</keyword>
<organism evidence="2 3">
    <name type="scientific">Brassica rapa subsp. trilocularis</name>
    <dbReference type="NCBI Taxonomy" id="1813537"/>
    <lineage>
        <taxon>Eukaryota</taxon>
        <taxon>Viridiplantae</taxon>
        <taxon>Streptophyta</taxon>
        <taxon>Embryophyta</taxon>
        <taxon>Tracheophyta</taxon>
        <taxon>Spermatophyta</taxon>
        <taxon>Magnoliopsida</taxon>
        <taxon>eudicotyledons</taxon>
        <taxon>Gunneridae</taxon>
        <taxon>Pentapetalae</taxon>
        <taxon>rosids</taxon>
        <taxon>malvids</taxon>
        <taxon>Brassicales</taxon>
        <taxon>Brassicaceae</taxon>
        <taxon>Brassiceae</taxon>
        <taxon>Brassica</taxon>
    </lineage>
</organism>
<feature type="signal peptide" evidence="1">
    <location>
        <begin position="1"/>
        <end position="37"/>
    </location>
</feature>
<dbReference type="Proteomes" id="UP000823674">
    <property type="component" value="Chromosome A03"/>
</dbReference>
<evidence type="ECO:0000256" key="1">
    <source>
        <dbReference type="SAM" id="SignalP"/>
    </source>
</evidence>